<protein>
    <submittedName>
        <fullName evidence="2">Uncharacterized protein</fullName>
    </submittedName>
</protein>
<organism evidence="2 3">
    <name type="scientific">Sulfidibacter corallicola</name>
    <dbReference type="NCBI Taxonomy" id="2818388"/>
    <lineage>
        <taxon>Bacteria</taxon>
        <taxon>Pseudomonadati</taxon>
        <taxon>Acidobacteriota</taxon>
        <taxon>Holophagae</taxon>
        <taxon>Acanthopleuribacterales</taxon>
        <taxon>Acanthopleuribacteraceae</taxon>
        <taxon>Sulfidibacter</taxon>
    </lineage>
</organism>
<feature type="chain" id="PRO_5035227291" evidence="1">
    <location>
        <begin position="31"/>
        <end position="199"/>
    </location>
</feature>
<evidence type="ECO:0000313" key="2">
    <source>
        <dbReference type="EMBL" id="QTD52147.1"/>
    </source>
</evidence>
<dbReference type="EMBL" id="CP071793">
    <property type="protein sequence ID" value="QTD52147.1"/>
    <property type="molecule type" value="Genomic_DNA"/>
</dbReference>
<evidence type="ECO:0000313" key="3">
    <source>
        <dbReference type="Proteomes" id="UP000663929"/>
    </source>
</evidence>
<reference evidence="2" key="1">
    <citation type="submission" date="2021-03" db="EMBL/GenBank/DDBJ databases">
        <title>Acanthopleuribacteraceae sp. M133.</title>
        <authorList>
            <person name="Wang G."/>
        </authorList>
    </citation>
    <scope>NUCLEOTIDE SEQUENCE</scope>
    <source>
        <strain evidence="2">M133</strain>
    </source>
</reference>
<accession>A0A8A4TRX6</accession>
<feature type="signal peptide" evidence="1">
    <location>
        <begin position="1"/>
        <end position="30"/>
    </location>
</feature>
<keyword evidence="3" id="KW-1185">Reference proteome</keyword>
<name>A0A8A4TRX6_SULCO</name>
<evidence type="ECO:0000256" key="1">
    <source>
        <dbReference type="SAM" id="SignalP"/>
    </source>
</evidence>
<keyword evidence="1" id="KW-0732">Signal</keyword>
<gene>
    <name evidence="2" type="ORF">J3U87_06700</name>
</gene>
<sequence>MQHKTVSGRALRFFVLPFLFSTFLIGTATAGDHNVVINHKRLTNDQVHALQRQLNLRIMDGRYWYDRTCGAWGYEGGPTAGFILAGLDVGGRLRTNASNGNTGVYINGRQLHYLDVAYLQRMFGTVYRGRYWVDAYGNFGYEGGQALGNLVALSQQSGGSGGGGGGSTFYRGDYTDIGTGSSGGTTYVIGKDFSYISGY</sequence>
<dbReference type="KEGG" id="scor:J3U87_06700"/>
<proteinExistence type="predicted"/>
<dbReference type="AlphaFoldDB" id="A0A8A4TRX6"/>
<dbReference type="Proteomes" id="UP000663929">
    <property type="component" value="Chromosome"/>
</dbReference>
<dbReference type="RefSeq" id="WP_237382256.1">
    <property type="nucleotide sequence ID" value="NZ_CP071793.1"/>
</dbReference>